<evidence type="ECO:0000259" key="6">
    <source>
        <dbReference type="Pfam" id="PF00890"/>
    </source>
</evidence>
<dbReference type="SUPFAM" id="SSF51905">
    <property type="entry name" value="FAD/NAD(P)-binding domain"/>
    <property type="match status" value="1"/>
</dbReference>
<dbReference type="InterPro" id="IPR003953">
    <property type="entry name" value="FAD-dep_OxRdtase_2_FAD-bd"/>
</dbReference>
<dbReference type="SUPFAM" id="SSF56425">
    <property type="entry name" value="Succinate dehydrogenase/fumarate reductase flavoprotein, catalytic domain"/>
    <property type="match status" value="1"/>
</dbReference>
<gene>
    <name evidence="7" type="ORF">N47_H23300</name>
</gene>
<feature type="region of interest" description="Disordered" evidence="5">
    <location>
        <begin position="1"/>
        <end position="25"/>
    </location>
</feature>
<sequence>MTDEKRNLPTRLGNRPLEKPEDAEPILPVDPPAKWDHEADLVIVGSGGGGLAGALLAKDKGFSVILIEKMDSTGGTSQYAGAFYAYNSRVQKKKGIEWDANEVAMGSLFETGYTGNIHLFRNMIEKSGEVVDWIEDQGFEWENEIAGYPAVTSRGGHQRLCYIPMTELMNFLAKKCKEKGVKFMVNTQVDALVRDNGRIAGVKATVNPEGTTVFVKAKKAVLMAAGGMQHNLSLLKKYAPSVYKGVGSVSMSLPCNTGECFRMGLGVGADVAGFDSCTCFEGGIDHRTENGGPWFRFLYSGDVQLSRAPWLHLNKACERFMMMGNNLGQYMLRPPAMMSQPGGRAYVIFDNKYEENIWKIQDDVPLGLSCKRPLTPDVPGNEIITRNETLAPKDWRLAVKEAIDVKVIKVADTLEELAEKLGLDKVLFKQAVEKWNKYCDAGEDPEFGTPARFLIPIKHAPFYGLKAGGSTGPMGTGLRTNPDMQVLDKDQKPIPGLYAAFFTAGGSIGEGRTPMGFGLLGGCSMSTTSGYTAAQHAVSQK</sequence>
<evidence type="ECO:0000256" key="3">
    <source>
        <dbReference type="ARBA" id="ARBA00022827"/>
    </source>
</evidence>
<evidence type="ECO:0000256" key="2">
    <source>
        <dbReference type="ARBA" id="ARBA00022630"/>
    </source>
</evidence>
<proteinExistence type="predicted"/>
<dbReference type="GO" id="GO:0008202">
    <property type="term" value="P:steroid metabolic process"/>
    <property type="evidence" value="ECO:0007669"/>
    <property type="project" value="UniProtKB-ARBA"/>
</dbReference>
<dbReference type="Pfam" id="PF00890">
    <property type="entry name" value="FAD_binding_2"/>
    <property type="match status" value="1"/>
</dbReference>
<evidence type="ECO:0000256" key="4">
    <source>
        <dbReference type="ARBA" id="ARBA00023002"/>
    </source>
</evidence>
<organism evidence="7">
    <name type="scientific">uncultured Desulfobacterium sp</name>
    <dbReference type="NCBI Taxonomy" id="201089"/>
    <lineage>
        <taxon>Bacteria</taxon>
        <taxon>Pseudomonadati</taxon>
        <taxon>Thermodesulfobacteriota</taxon>
        <taxon>Desulfobacteria</taxon>
        <taxon>Desulfobacterales</taxon>
        <taxon>Desulfobacteriaceae</taxon>
        <taxon>Desulfobacterium</taxon>
        <taxon>environmental samples</taxon>
    </lineage>
</organism>
<dbReference type="InterPro" id="IPR036188">
    <property type="entry name" value="FAD/NAD-bd_sf"/>
</dbReference>
<keyword evidence="4" id="KW-0560">Oxidoreductase</keyword>
<evidence type="ECO:0000256" key="5">
    <source>
        <dbReference type="SAM" id="MobiDB-lite"/>
    </source>
</evidence>
<feature type="domain" description="FAD-dependent oxidoreductase 2 FAD-binding" evidence="6">
    <location>
        <begin position="40"/>
        <end position="500"/>
    </location>
</feature>
<dbReference type="PANTHER" id="PTHR43400:SF10">
    <property type="entry name" value="3-OXOSTEROID 1-DEHYDROGENASE"/>
    <property type="match status" value="1"/>
</dbReference>
<comment type="cofactor">
    <cofactor evidence="1">
        <name>FAD</name>
        <dbReference type="ChEBI" id="CHEBI:57692"/>
    </cofactor>
</comment>
<accession>E1YAB4</accession>
<dbReference type="Gene3D" id="3.50.50.60">
    <property type="entry name" value="FAD/NAD(P)-binding domain"/>
    <property type="match status" value="3"/>
</dbReference>
<protein>
    <recommendedName>
        <fullName evidence="6">FAD-dependent oxidoreductase 2 FAD-binding domain-containing protein</fullName>
    </recommendedName>
</protein>
<evidence type="ECO:0000313" key="7">
    <source>
        <dbReference type="EMBL" id="CBX27508.1"/>
    </source>
</evidence>
<evidence type="ECO:0000256" key="1">
    <source>
        <dbReference type="ARBA" id="ARBA00001974"/>
    </source>
</evidence>
<reference evidence="7" key="1">
    <citation type="journal article" date="2011" name="Environ. Microbiol.">
        <title>Genomic insights into the metabolic potential of the polycyclic aromatic hydrocarbon degrading sulfate-reducing Deltaproteobacterium N47.</title>
        <authorList>
            <person name="Bergmann F."/>
            <person name="Selesi D."/>
            <person name="Weinmaier T."/>
            <person name="Tischler P."/>
            <person name="Rattei T."/>
            <person name="Meckenstock R.U."/>
        </authorList>
    </citation>
    <scope>NUCLEOTIDE SEQUENCE</scope>
</reference>
<dbReference type="GO" id="GO:0016491">
    <property type="term" value="F:oxidoreductase activity"/>
    <property type="evidence" value="ECO:0007669"/>
    <property type="project" value="UniProtKB-KW"/>
</dbReference>
<dbReference type="AlphaFoldDB" id="E1YAB4"/>
<keyword evidence="2" id="KW-0285">Flavoprotein</keyword>
<dbReference type="Gene3D" id="3.90.700.10">
    <property type="entry name" value="Succinate dehydrogenase/fumarate reductase flavoprotein, catalytic domain"/>
    <property type="match status" value="1"/>
</dbReference>
<keyword evidence="3" id="KW-0274">FAD</keyword>
<dbReference type="InterPro" id="IPR027477">
    <property type="entry name" value="Succ_DH/fumarate_Rdtase_cat_sf"/>
</dbReference>
<dbReference type="InterPro" id="IPR050315">
    <property type="entry name" value="FAD-oxidoreductase_2"/>
</dbReference>
<dbReference type="EMBL" id="FR695866">
    <property type="protein sequence ID" value="CBX27508.1"/>
    <property type="molecule type" value="Genomic_DNA"/>
</dbReference>
<name>E1YAB4_9BACT</name>
<dbReference type="PANTHER" id="PTHR43400">
    <property type="entry name" value="FUMARATE REDUCTASE"/>
    <property type="match status" value="1"/>
</dbReference>